<gene>
    <name evidence="2" type="ORF">ACFQEU_03165</name>
</gene>
<name>A0ABD5S7T6_9EURY</name>
<comment type="caution">
    <text evidence="2">The sequence shown here is derived from an EMBL/GenBank/DDBJ whole genome shotgun (WGS) entry which is preliminary data.</text>
</comment>
<evidence type="ECO:0000259" key="1">
    <source>
        <dbReference type="Pfam" id="PF12695"/>
    </source>
</evidence>
<keyword evidence="2" id="KW-0378">Hydrolase</keyword>
<dbReference type="InterPro" id="IPR029058">
    <property type="entry name" value="AB_hydrolase_fold"/>
</dbReference>
<dbReference type="Gene3D" id="3.40.50.1820">
    <property type="entry name" value="alpha/beta hydrolase"/>
    <property type="match status" value="1"/>
</dbReference>
<dbReference type="Proteomes" id="UP001596442">
    <property type="component" value="Unassembled WGS sequence"/>
</dbReference>
<reference evidence="2 3" key="1">
    <citation type="journal article" date="2019" name="Int. J. Syst. Evol. Microbiol.">
        <title>The Global Catalogue of Microorganisms (GCM) 10K type strain sequencing project: providing services to taxonomists for standard genome sequencing and annotation.</title>
        <authorList>
            <consortium name="The Broad Institute Genomics Platform"/>
            <consortium name="The Broad Institute Genome Sequencing Center for Infectious Disease"/>
            <person name="Wu L."/>
            <person name="Ma J."/>
        </authorList>
    </citation>
    <scope>NUCLEOTIDE SEQUENCE [LARGE SCALE GENOMIC DNA]</scope>
    <source>
        <strain evidence="2 3">CGMCC 1.3239</strain>
    </source>
</reference>
<feature type="domain" description="Alpha/beta hydrolase fold-5" evidence="1">
    <location>
        <begin position="76"/>
        <end position="237"/>
    </location>
</feature>
<dbReference type="SUPFAM" id="SSF53474">
    <property type="entry name" value="alpha/beta-Hydrolases"/>
    <property type="match status" value="1"/>
</dbReference>
<dbReference type="InterPro" id="IPR029059">
    <property type="entry name" value="AB_hydrolase_5"/>
</dbReference>
<dbReference type="GO" id="GO:0016787">
    <property type="term" value="F:hydrolase activity"/>
    <property type="evidence" value="ECO:0007669"/>
    <property type="project" value="UniProtKB-KW"/>
</dbReference>
<keyword evidence="3" id="KW-1185">Reference proteome</keyword>
<sequence length="264" mass="26533">MSPVSDRRRTATLVGLGVLAVALVVAAGVGVVFAVGLGPDEEAVAAVEGSPDVTVERVDAGYLVSSGPITAETTGLAYYPGGRVNAESYVPTAAAIVTGGDGDPGRDIAVVIVEMPLNLAVLGADRADGAVASVPAIESWYVGGHSLGGAMACRYAADNAAELEGLVLHAAYCDRDLSGTDLRAVSVLGTADGVIDAEAEREGRALLPAETEIVELDGVNHAGFGAYGSQRGDSPVSTAPAEMRVIVGNATGEWLVGDTTRGDG</sequence>
<protein>
    <submittedName>
        <fullName evidence="2">Alpha/beta hydrolase</fullName>
    </submittedName>
</protein>
<evidence type="ECO:0000313" key="2">
    <source>
        <dbReference type="EMBL" id="MFC6752474.1"/>
    </source>
</evidence>
<evidence type="ECO:0000313" key="3">
    <source>
        <dbReference type="Proteomes" id="UP001596442"/>
    </source>
</evidence>
<accession>A0ABD5S7T6</accession>
<dbReference type="RefSeq" id="WP_379779211.1">
    <property type="nucleotide sequence ID" value="NZ_JBHSWW010000022.1"/>
</dbReference>
<dbReference type="AlphaFoldDB" id="A0ABD5S7T6"/>
<organism evidence="2 3">
    <name type="scientific">Halorubrum tibetense</name>
    <dbReference type="NCBI Taxonomy" id="175631"/>
    <lineage>
        <taxon>Archaea</taxon>
        <taxon>Methanobacteriati</taxon>
        <taxon>Methanobacteriota</taxon>
        <taxon>Stenosarchaea group</taxon>
        <taxon>Halobacteria</taxon>
        <taxon>Halobacteriales</taxon>
        <taxon>Haloferacaceae</taxon>
        <taxon>Halorubrum</taxon>
    </lineage>
</organism>
<dbReference type="Pfam" id="PF12695">
    <property type="entry name" value="Abhydrolase_5"/>
    <property type="match status" value="1"/>
</dbReference>
<dbReference type="EMBL" id="JBHSWW010000022">
    <property type="protein sequence ID" value="MFC6752474.1"/>
    <property type="molecule type" value="Genomic_DNA"/>
</dbReference>
<proteinExistence type="predicted"/>